<protein>
    <recommendedName>
        <fullName evidence="4">t-SNARE coiled-coil homology domain-containing protein</fullName>
    </recommendedName>
</protein>
<dbReference type="EMBL" id="AZHW01001133">
    <property type="protein sequence ID" value="ETW94008.1"/>
    <property type="molecule type" value="Genomic_DNA"/>
</dbReference>
<keyword evidence="3" id="KW-1185">Reference proteome</keyword>
<sequence length="124" mass="14495">MAEEQNPVTHGELVEIVCRLDDRISSMDRNIDDRFQVVNERISSLDRSMDDRFQVVNERISSLDRNLNDRISSIDRRMDDMNQNMTEMRTDIRMLTRFVMGFYGAILAVVGVAFTLYKLFPNTP</sequence>
<name>W4L7F4_ENTF1</name>
<comment type="caution">
    <text evidence="2">The sequence shown here is derived from an EMBL/GenBank/DDBJ whole genome shotgun (WGS) entry which is preliminary data.</text>
</comment>
<feature type="transmembrane region" description="Helical" evidence="1">
    <location>
        <begin position="98"/>
        <end position="120"/>
    </location>
</feature>
<dbReference type="HOGENOM" id="CLU_114855_0_0_7"/>
<dbReference type="AlphaFoldDB" id="W4L7F4"/>
<evidence type="ECO:0000313" key="3">
    <source>
        <dbReference type="Proteomes" id="UP000019141"/>
    </source>
</evidence>
<evidence type="ECO:0000256" key="1">
    <source>
        <dbReference type="SAM" id="Phobius"/>
    </source>
</evidence>
<reference evidence="2 3" key="1">
    <citation type="journal article" date="2014" name="Nature">
        <title>An environmental bacterial taxon with a large and distinct metabolic repertoire.</title>
        <authorList>
            <person name="Wilson M.C."/>
            <person name="Mori T."/>
            <person name="Ruckert C."/>
            <person name="Uria A.R."/>
            <person name="Helf M.J."/>
            <person name="Takada K."/>
            <person name="Gernert C."/>
            <person name="Steffens U.A."/>
            <person name="Heycke N."/>
            <person name="Schmitt S."/>
            <person name="Rinke C."/>
            <person name="Helfrich E.J."/>
            <person name="Brachmann A.O."/>
            <person name="Gurgui C."/>
            <person name="Wakimoto T."/>
            <person name="Kracht M."/>
            <person name="Crusemann M."/>
            <person name="Hentschel U."/>
            <person name="Abe I."/>
            <person name="Matsunaga S."/>
            <person name="Kalinowski J."/>
            <person name="Takeyama H."/>
            <person name="Piel J."/>
        </authorList>
    </citation>
    <scope>NUCLEOTIDE SEQUENCE [LARGE SCALE GENOMIC DNA]</scope>
    <source>
        <strain evidence="3">TSY1</strain>
    </source>
</reference>
<accession>W4L7F4</accession>
<evidence type="ECO:0008006" key="4">
    <source>
        <dbReference type="Google" id="ProtNLM"/>
    </source>
</evidence>
<evidence type="ECO:0000313" key="2">
    <source>
        <dbReference type="EMBL" id="ETW94008.1"/>
    </source>
</evidence>
<keyword evidence="1" id="KW-0812">Transmembrane</keyword>
<dbReference type="Proteomes" id="UP000019141">
    <property type="component" value="Unassembled WGS sequence"/>
</dbReference>
<organism evidence="2 3">
    <name type="scientific">Entotheonella factor</name>
    <dbReference type="NCBI Taxonomy" id="1429438"/>
    <lineage>
        <taxon>Bacteria</taxon>
        <taxon>Pseudomonadati</taxon>
        <taxon>Nitrospinota/Tectimicrobiota group</taxon>
        <taxon>Candidatus Tectimicrobiota</taxon>
        <taxon>Candidatus Entotheonellia</taxon>
        <taxon>Candidatus Entotheonellales</taxon>
        <taxon>Candidatus Entotheonellaceae</taxon>
        <taxon>Candidatus Entotheonella</taxon>
    </lineage>
</organism>
<proteinExistence type="predicted"/>
<gene>
    <name evidence="2" type="ORF">ETSY1_36755</name>
</gene>
<keyword evidence="1" id="KW-1133">Transmembrane helix</keyword>
<keyword evidence="1" id="KW-0472">Membrane</keyword>